<protein>
    <recommendedName>
        <fullName evidence="2">histidine kinase</fullName>
        <ecNumber evidence="2">2.7.13.3</ecNumber>
    </recommendedName>
</protein>
<dbReference type="Gene3D" id="3.30.1460.10">
    <property type="match status" value="1"/>
</dbReference>
<name>A0ABW6WVW4_9ACTN</name>
<dbReference type="EMBL" id="JBIAZU010000008">
    <property type="protein sequence ID" value="MFF5296356.1"/>
    <property type="molecule type" value="Genomic_DNA"/>
</dbReference>
<keyword evidence="3" id="KW-0597">Phosphoprotein</keyword>
<keyword evidence="10" id="KW-1185">Reference proteome</keyword>
<dbReference type="InterPro" id="IPR005467">
    <property type="entry name" value="His_kinase_dom"/>
</dbReference>
<evidence type="ECO:0000256" key="4">
    <source>
        <dbReference type="ARBA" id="ARBA00022679"/>
    </source>
</evidence>
<keyword evidence="4" id="KW-0808">Transferase</keyword>
<sequence length="402" mass="43298">MSSEVDGRVPPVTRRLSTALAGLRRRLNRNHAATVTPGMWATVTAASAHRTLSLVDRLIRRLDRLEFGEEDPARLADLFELDHLITQIRHNEESLLVLAGADSARVRRGAESLTDVLRAAQSEVEQYTRIEIEVADLDLRVAAAAANDLLHLVAELLDNATKYSTPDTTVTCEAGRDGAGVLIRIGDRGVGVDAGKLVRLNERLAGTGDGEGMLGLAVVARLAERNGIAVVLKAGEDGTIAEVTIPAKLIVVANTVPEPIPQTLPRRTVREVPPALADRVRSAVATMSRKPVEETEEGEFQLREGAATILVRVRANPPMVNVLAPVRTGVESGEPLHARLSELNAELPVGRLYWADGTVWASVPVFGHDFQESHLKLAVHVMAGLATEMHDRFGKGPAGEEP</sequence>
<reference evidence="9 10" key="1">
    <citation type="submission" date="2024-10" db="EMBL/GenBank/DDBJ databases">
        <title>The Natural Products Discovery Center: Release of the First 8490 Sequenced Strains for Exploring Actinobacteria Biosynthetic Diversity.</title>
        <authorList>
            <person name="Kalkreuter E."/>
            <person name="Kautsar S.A."/>
            <person name="Yang D."/>
            <person name="Bader C.D."/>
            <person name="Teijaro C.N."/>
            <person name="Fluegel L."/>
            <person name="Davis C.M."/>
            <person name="Simpson J.R."/>
            <person name="Lauterbach L."/>
            <person name="Steele A.D."/>
            <person name="Gui C."/>
            <person name="Meng S."/>
            <person name="Li G."/>
            <person name="Viehrig K."/>
            <person name="Ye F."/>
            <person name="Su P."/>
            <person name="Kiefer A.F."/>
            <person name="Nichols A."/>
            <person name="Cepeda A.J."/>
            <person name="Yan W."/>
            <person name="Fan B."/>
            <person name="Jiang Y."/>
            <person name="Adhikari A."/>
            <person name="Zheng C.-J."/>
            <person name="Schuster L."/>
            <person name="Cowan T.M."/>
            <person name="Smanski M.J."/>
            <person name="Chevrette M.G."/>
            <person name="De Carvalho L.P.S."/>
            <person name="Shen B."/>
        </authorList>
    </citation>
    <scope>NUCLEOTIDE SEQUENCE [LARGE SCALE GENOMIC DNA]</scope>
    <source>
        <strain evidence="9 10">NPDC000087</strain>
    </source>
</reference>
<evidence type="ECO:0000259" key="8">
    <source>
        <dbReference type="PROSITE" id="PS50109"/>
    </source>
</evidence>
<dbReference type="PANTHER" id="PTHR45436:SF5">
    <property type="entry name" value="SENSOR HISTIDINE KINASE TRCS"/>
    <property type="match status" value="1"/>
</dbReference>
<dbReference type="SUPFAM" id="SSF55874">
    <property type="entry name" value="ATPase domain of HSP90 chaperone/DNA topoisomerase II/histidine kinase"/>
    <property type="match status" value="1"/>
</dbReference>
<proteinExistence type="predicted"/>
<dbReference type="EC" id="2.7.13.3" evidence="2"/>
<dbReference type="Pfam" id="PF22551">
    <property type="entry name" value="TY-Chap1"/>
    <property type="match status" value="1"/>
</dbReference>
<evidence type="ECO:0000256" key="3">
    <source>
        <dbReference type="ARBA" id="ARBA00022553"/>
    </source>
</evidence>
<accession>A0ABW6WVW4</accession>
<dbReference type="RefSeq" id="WP_157297000.1">
    <property type="nucleotide sequence ID" value="NZ_JBIAZU010000008.1"/>
</dbReference>
<keyword evidence="5" id="KW-0812">Transmembrane</keyword>
<dbReference type="InterPro" id="IPR036890">
    <property type="entry name" value="HATPase_C_sf"/>
</dbReference>
<feature type="domain" description="Histidine kinase" evidence="8">
    <location>
        <begin position="149"/>
        <end position="249"/>
    </location>
</feature>
<dbReference type="Pfam" id="PF02518">
    <property type="entry name" value="HATPase_c"/>
    <property type="match status" value="1"/>
</dbReference>
<dbReference type="InterPro" id="IPR050428">
    <property type="entry name" value="TCS_sensor_his_kinase"/>
</dbReference>
<organism evidence="9 10">
    <name type="scientific">Paractinoplanes globisporus</name>
    <dbReference type="NCBI Taxonomy" id="113565"/>
    <lineage>
        <taxon>Bacteria</taxon>
        <taxon>Bacillati</taxon>
        <taxon>Actinomycetota</taxon>
        <taxon>Actinomycetes</taxon>
        <taxon>Micromonosporales</taxon>
        <taxon>Micromonosporaceae</taxon>
        <taxon>Paractinoplanes</taxon>
    </lineage>
</organism>
<keyword evidence="7" id="KW-1133">Transmembrane helix</keyword>
<dbReference type="SMART" id="SM00387">
    <property type="entry name" value="HATPase_c"/>
    <property type="match status" value="1"/>
</dbReference>
<dbReference type="PANTHER" id="PTHR45436">
    <property type="entry name" value="SENSOR HISTIDINE KINASE YKOH"/>
    <property type="match status" value="1"/>
</dbReference>
<evidence type="ECO:0000256" key="6">
    <source>
        <dbReference type="ARBA" id="ARBA00022777"/>
    </source>
</evidence>
<evidence type="ECO:0000256" key="2">
    <source>
        <dbReference type="ARBA" id="ARBA00012438"/>
    </source>
</evidence>
<dbReference type="InterPro" id="IPR003594">
    <property type="entry name" value="HATPase_dom"/>
</dbReference>
<dbReference type="Proteomes" id="UP001602245">
    <property type="component" value="Unassembled WGS sequence"/>
</dbReference>
<keyword evidence="7" id="KW-0472">Membrane</keyword>
<dbReference type="CDD" id="cd00075">
    <property type="entry name" value="HATPase"/>
    <property type="match status" value="1"/>
</dbReference>
<evidence type="ECO:0000256" key="1">
    <source>
        <dbReference type="ARBA" id="ARBA00000085"/>
    </source>
</evidence>
<keyword evidence="6 9" id="KW-0418">Kinase</keyword>
<dbReference type="SUPFAM" id="SSF69635">
    <property type="entry name" value="Type III secretory system chaperone-like"/>
    <property type="match status" value="1"/>
</dbReference>
<evidence type="ECO:0000256" key="5">
    <source>
        <dbReference type="ARBA" id="ARBA00022692"/>
    </source>
</evidence>
<dbReference type="InterPro" id="IPR054343">
    <property type="entry name" value="TY-Chap_M"/>
</dbReference>
<dbReference type="Gene3D" id="3.30.565.10">
    <property type="entry name" value="Histidine kinase-like ATPase, C-terminal domain"/>
    <property type="match status" value="1"/>
</dbReference>
<gene>
    <name evidence="9" type="ORF">ACFY35_43550</name>
</gene>
<evidence type="ECO:0000256" key="7">
    <source>
        <dbReference type="ARBA" id="ARBA00022989"/>
    </source>
</evidence>
<comment type="caution">
    <text evidence="9">The sequence shown here is derived from an EMBL/GenBank/DDBJ whole genome shotgun (WGS) entry which is preliminary data.</text>
</comment>
<dbReference type="PROSITE" id="PS50109">
    <property type="entry name" value="HIS_KIN"/>
    <property type="match status" value="1"/>
</dbReference>
<evidence type="ECO:0000313" key="9">
    <source>
        <dbReference type="EMBL" id="MFF5296356.1"/>
    </source>
</evidence>
<comment type="catalytic activity">
    <reaction evidence="1">
        <text>ATP + protein L-histidine = ADP + protein N-phospho-L-histidine.</text>
        <dbReference type="EC" id="2.7.13.3"/>
    </reaction>
</comment>
<evidence type="ECO:0000313" key="10">
    <source>
        <dbReference type="Proteomes" id="UP001602245"/>
    </source>
</evidence>
<dbReference type="GO" id="GO:0016301">
    <property type="term" value="F:kinase activity"/>
    <property type="evidence" value="ECO:0007669"/>
    <property type="project" value="UniProtKB-KW"/>
</dbReference>